<feature type="region of interest" description="Disordered" evidence="1">
    <location>
        <begin position="32"/>
        <end position="55"/>
    </location>
</feature>
<dbReference type="Proteomes" id="UP000501367">
    <property type="component" value="Chromosome"/>
</dbReference>
<reference evidence="2 3" key="1">
    <citation type="submission" date="2020-04" db="EMBL/GenBank/DDBJ databases">
        <authorList>
            <person name="Yao Y."/>
            <person name="He Z."/>
        </authorList>
    </citation>
    <scope>NUCLEOTIDE SEQUENCE [LARGE SCALE GENOMIC DNA]</scope>
    <source>
        <strain evidence="2 3">CY-1</strain>
    </source>
</reference>
<evidence type="ECO:0000313" key="3">
    <source>
        <dbReference type="Proteomes" id="UP000501367"/>
    </source>
</evidence>
<gene>
    <name evidence="2" type="ORF">HGP31_26275</name>
</gene>
<proteinExistence type="predicted"/>
<sequence length="55" mass="6032">MKTAAYPRRGNVSTPDTLELRRFFQAKLSPTQEKIHNTRPSKAGAAAGCDLFNPA</sequence>
<evidence type="ECO:0000256" key="1">
    <source>
        <dbReference type="SAM" id="MobiDB-lite"/>
    </source>
</evidence>
<name>A0AAE6ZY64_9PSED</name>
<dbReference type="EMBL" id="CP051487">
    <property type="protein sequence ID" value="QJC81632.1"/>
    <property type="molecule type" value="Genomic_DNA"/>
</dbReference>
<dbReference type="RefSeq" id="WP_160171752.1">
    <property type="nucleotide sequence ID" value="NZ_CP051487.1"/>
</dbReference>
<organism evidence="2 3">
    <name type="scientific">Pseudomonas umsongensis</name>
    <dbReference type="NCBI Taxonomy" id="198618"/>
    <lineage>
        <taxon>Bacteria</taxon>
        <taxon>Pseudomonadati</taxon>
        <taxon>Pseudomonadota</taxon>
        <taxon>Gammaproteobacteria</taxon>
        <taxon>Pseudomonadales</taxon>
        <taxon>Pseudomonadaceae</taxon>
        <taxon>Pseudomonas</taxon>
    </lineage>
</organism>
<dbReference type="GeneID" id="72197136"/>
<accession>A0AAE6ZY64</accession>
<dbReference type="AlphaFoldDB" id="A0AAE6ZY64"/>
<evidence type="ECO:0000313" key="2">
    <source>
        <dbReference type="EMBL" id="QJC81632.1"/>
    </source>
</evidence>
<protein>
    <submittedName>
        <fullName evidence="2">Uncharacterized protein</fullName>
    </submittedName>
</protein>
<dbReference type="KEGG" id="pum:HGP31_26275"/>